<dbReference type="Gene3D" id="3.40.30.10">
    <property type="entry name" value="Glutaredoxin"/>
    <property type="match status" value="1"/>
</dbReference>
<dbReference type="OrthoDB" id="215495at2"/>
<reference evidence="2 3" key="1">
    <citation type="submission" date="2018-03" db="EMBL/GenBank/DDBJ databases">
        <title>Genome sequencing of Simplicispira sp.</title>
        <authorList>
            <person name="Kim S.-J."/>
            <person name="Heo J."/>
            <person name="Kwon S.-W."/>
        </authorList>
    </citation>
    <scope>NUCLEOTIDE SEQUENCE [LARGE SCALE GENOMIC DNA]</scope>
    <source>
        <strain evidence="2 3">SC1-8</strain>
    </source>
</reference>
<name>A0A2S0MW58_9BURK</name>
<dbReference type="RefSeq" id="WP_106445030.1">
    <property type="nucleotide sequence ID" value="NZ_CP027669.1"/>
</dbReference>
<evidence type="ECO:0000313" key="3">
    <source>
        <dbReference type="Proteomes" id="UP000239326"/>
    </source>
</evidence>
<dbReference type="CDD" id="cd02947">
    <property type="entry name" value="TRX_family"/>
    <property type="match status" value="1"/>
</dbReference>
<protein>
    <submittedName>
        <fullName evidence="2">Thiol reductase thioredoxin</fullName>
    </submittedName>
</protein>
<dbReference type="PROSITE" id="PS51352">
    <property type="entry name" value="THIOREDOXIN_2"/>
    <property type="match status" value="1"/>
</dbReference>
<organism evidence="2 3">
    <name type="scientific">Simplicispira suum</name>
    <dbReference type="NCBI Taxonomy" id="2109915"/>
    <lineage>
        <taxon>Bacteria</taxon>
        <taxon>Pseudomonadati</taxon>
        <taxon>Pseudomonadota</taxon>
        <taxon>Betaproteobacteria</taxon>
        <taxon>Burkholderiales</taxon>
        <taxon>Comamonadaceae</taxon>
        <taxon>Simplicispira</taxon>
    </lineage>
</organism>
<dbReference type="AlphaFoldDB" id="A0A2S0MW58"/>
<keyword evidence="3" id="KW-1185">Reference proteome</keyword>
<dbReference type="Proteomes" id="UP000239326">
    <property type="component" value="Chromosome"/>
</dbReference>
<gene>
    <name evidence="2" type="ORF">C6571_00900</name>
</gene>
<evidence type="ECO:0000259" key="1">
    <source>
        <dbReference type="PROSITE" id="PS51352"/>
    </source>
</evidence>
<dbReference type="SUPFAM" id="SSF52833">
    <property type="entry name" value="Thioredoxin-like"/>
    <property type="match status" value="1"/>
</dbReference>
<sequence>MPFTAKHLATEPSRAEIDALADPTVLEFGTPWCSHCQAAQPLIEQALQDHPEIAHTKVEDGKGRPLGRSYGVKLWPTLVFLRGGNEVARLVRPQSVQAIEEALGALSR</sequence>
<accession>A0A2S0MW58</accession>
<dbReference type="Pfam" id="PF00085">
    <property type="entry name" value="Thioredoxin"/>
    <property type="match status" value="1"/>
</dbReference>
<dbReference type="InterPro" id="IPR013766">
    <property type="entry name" value="Thioredoxin_domain"/>
</dbReference>
<evidence type="ECO:0000313" key="2">
    <source>
        <dbReference type="EMBL" id="AVO40037.1"/>
    </source>
</evidence>
<dbReference type="InterPro" id="IPR036249">
    <property type="entry name" value="Thioredoxin-like_sf"/>
</dbReference>
<dbReference type="KEGG" id="simp:C6571_00900"/>
<feature type="domain" description="Thioredoxin" evidence="1">
    <location>
        <begin position="1"/>
        <end position="108"/>
    </location>
</feature>
<proteinExistence type="predicted"/>
<dbReference type="EMBL" id="CP027669">
    <property type="protein sequence ID" value="AVO40037.1"/>
    <property type="molecule type" value="Genomic_DNA"/>
</dbReference>